<dbReference type="RefSeq" id="WP_238897462.1">
    <property type="nucleotide sequence ID" value="NZ_CP154792.1"/>
</dbReference>
<reference evidence="1 2" key="1">
    <citation type="submission" date="2024-05" db="EMBL/GenBank/DDBJ databases">
        <title>Achromobacter denitrificans. BP1, complete genome.</title>
        <authorList>
            <person name="Zhang B."/>
        </authorList>
    </citation>
    <scope>NUCLEOTIDE SEQUENCE [LARGE SCALE GENOMIC DNA]</scope>
    <source>
        <strain evidence="1 2">BP1</strain>
    </source>
</reference>
<keyword evidence="2" id="KW-1185">Reference proteome</keyword>
<organism evidence="1 2">
    <name type="scientific">Achromobacter denitrificans</name>
    <name type="common">Alcaligenes denitrificans</name>
    <dbReference type="NCBI Taxonomy" id="32002"/>
    <lineage>
        <taxon>Bacteria</taxon>
        <taxon>Pseudomonadati</taxon>
        <taxon>Pseudomonadota</taxon>
        <taxon>Betaproteobacteria</taxon>
        <taxon>Burkholderiales</taxon>
        <taxon>Alcaligenaceae</taxon>
        <taxon>Achromobacter</taxon>
    </lineage>
</organism>
<dbReference type="EMBL" id="CP154792">
    <property type="protein sequence ID" value="XAN19647.1"/>
    <property type="molecule type" value="Genomic_DNA"/>
</dbReference>
<proteinExistence type="predicted"/>
<name>A0ABZ3GCE1_ACHDE</name>
<dbReference type="SUPFAM" id="SSF143430">
    <property type="entry name" value="TTP0101/SSO1404-like"/>
    <property type="match status" value="1"/>
</dbReference>
<evidence type="ECO:0000313" key="2">
    <source>
        <dbReference type="Proteomes" id="UP001446337"/>
    </source>
</evidence>
<dbReference type="Proteomes" id="UP001446337">
    <property type="component" value="Chromosome"/>
</dbReference>
<sequence length="90" mass="10426">MANYFVTYDLSNADQDRYDQLQAAIEQLGFTVHLQYSVFYLRSPFLLEQINDNLLQHIRDGERLLVIQAQAAVGGGHGQDWNQVLRAWEQ</sequence>
<accession>A0ABZ3GCE1</accession>
<evidence type="ECO:0000313" key="1">
    <source>
        <dbReference type="EMBL" id="XAN19647.1"/>
    </source>
</evidence>
<gene>
    <name evidence="1" type="ORF">AAIK43_16765</name>
</gene>
<protein>
    <submittedName>
        <fullName evidence="1">Uncharacterized protein</fullName>
    </submittedName>
</protein>